<evidence type="ECO:0000256" key="1">
    <source>
        <dbReference type="SAM" id="MobiDB-lite"/>
    </source>
</evidence>
<feature type="compositionally biased region" description="Basic and acidic residues" evidence="1">
    <location>
        <begin position="28"/>
        <end position="40"/>
    </location>
</feature>
<dbReference type="EMBL" id="JACGWK010000015">
    <property type="protein sequence ID" value="KAL0314553.1"/>
    <property type="molecule type" value="Genomic_DNA"/>
</dbReference>
<feature type="compositionally biased region" description="Basic and acidic residues" evidence="1">
    <location>
        <begin position="54"/>
        <end position="66"/>
    </location>
</feature>
<dbReference type="PANTHER" id="PTHR34660:SF7">
    <property type="entry name" value="DNA LIGASE-LIKE PROTEIN"/>
    <property type="match status" value="1"/>
</dbReference>
<organism evidence="2">
    <name type="scientific">Sesamum angustifolium</name>
    <dbReference type="NCBI Taxonomy" id="2727405"/>
    <lineage>
        <taxon>Eukaryota</taxon>
        <taxon>Viridiplantae</taxon>
        <taxon>Streptophyta</taxon>
        <taxon>Embryophyta</taxon>
        <taxon>Tracheophyta</taxon>
        <taxon>Spermatophyta</taxon>
        <taxon>Magnoliopsida</taxon>
        <taxon>eudicotyledons</taxon>
        <taxon>Gunneridae</taxon>
        <taxon>Pentapetalae</taxon>
        <taxon>asterids</taxon>
        <taxon>lamiids</taxon>
        <taxon>Lamiales</taxon>
        <taxon>Pedaliaceae</taxon>
        <taxon>Sesamum</taxon>
    </lineage>
</organism>
<dbReference type="AlphaFoldDB" id="A0AAW2L6R5"/>
<gene>
    <name evidence="2" type="ORF">Sangu_2299700</name>
</gene>
<name>A0AAW2L6R5_9LAMI</name>
<protein>
    <submittedName>
        <fullName evidence="2">Uncharacterized protein</fullName>
    </submittedName>
</protein>
<feature type="compositionally biased region" description="Polar residues" evidence="1">
    <location>
        <begin position="169"/>
        <end position="181"/>
    </location>
</feature>
<comment type="caution">
    <text evidence="2">The sequence shown here is derived from an EMBL/GenBank/DDBJ whole genome shotgun (WGS) entry which is preliminary data.</text>
</comment>
<reference evidence="2" key="2">
    <citation type="journal article" date="2024" name="Plant">
        <title>Genomic evolution and insights into agronomic trait innovations of Sesamum species.</title>
        <authorList>
            <person name="Miao H."/>
            <person name="Wang L."/>
            <person name="Qu L."/>
            <person name="Liu H."/>
            <person name="Sun Y."/>
            <person name="Le M."/>
            <person name="Wang Q."/>
            <person name="Wei S."/>
            <person name="Zheng Y."/>
            <person name="Lin W."/>
            <person name="Duan Y."/>
            <person name="Cao H."/>
            <person name="Xiong S."/>
            <person name="Wang X."/>
            <person name="Wei L."/>
            <person name="Li C."/>
            <person name="Ma Q."/>
            <person name="Ju M."/>
            <person name="Zhao R."/>
            <person name="Li G."/>
            <person name="Mu C."/>
            <person name="Tian Q."/>
            <person name="Mei H."/>
            <person name="Zhang T."/>
            <person name="Gao T."/>
            <person name="Zhang H."/>
        </authorList>
    </citation>
    <scope>NUCLEOTIDE SEQUENCE</scope>
    <source>
        <strain evidence="2">G01</strain>
    </source>
</reference>
<feature type="region of interest" description="Disordered" evidence="1">
    <location>
        <begin position="120"/>
        <end position="185"/>
    </location>
</feature>
<reference evidence="2" key="1">
    <citation type="submission" date="2020-06" db="EMBL/GenBank/DDBJ databases">
        <authorList>
            <person name="Li T."/>
            <person name="Hu X."/>
            <person name="Zhang T."/>
            <person name="Song X."/>
            <person name="Zhang H."/>
            <person name="Dai N."/>
            <person name="Sheng W."/>
            <person name="Hou X."/>
            <person name="Wei L."/>
        </authorList>
    </citation>
    <scope>NUCLEOTIDE SEQUENCE</scope>
    <source>
        <strain evidence="2">G01</strain>
        <tissue evidence="2">Leaf</tissue>
    </source>
</reference>
<feature type="compositionally biased region" description="Basic residues" evidence="1">
    <location>
        <begin position="41"/>
        <end position="53"/>
    </location>
</feature>
<dbReference type="PANTHER" id="PTHR34660">
    <property type="entry name" value="MYB-LIKE PROTEIN X"/>
    <property type="match status" value="1"/>
</dbReference>
<accession>A0AAW2L6R5</accession>
<sequence length="328" mass="36827">MSRCFPYPPPGYTLSRANEEALIESIKLQKEREQSKEERKKDKKREKKEKKKEKKEEKKEKKDKTHQNLGKSGIIQGHIGKSVWPDAKGELLCKGSQGEPEQLEQSSLTEEHGQAVCLCAPSTSSDSTENSNKRKRHSSPADVARGHGNIIRIRLPSKKPNESDASDRVCSTSGRTPFPSQNKDDISLKHNRGNACCTLQGASNVAQCLSRRSDREQICSTSEQINPVTMVQTGIPSAKNTVMTPMQRMELQYKNLIENWIPHQWQDASLDSDDQDWLFQGKNEDEGAEKRQKAGNDSLPCSSSSASWAHAQYLQDVDVYALPFTVPF</sequence>
<feature type="compositionally biased region" description="Polar residues" evidence="1">
    <location>
        <begin position="121"/>
        <end position="130"/>
    </location>
</feature>
<feature type="region of interest" description="Disordered" evidence="1">
    <location>
        <begin position="28"/>
        <end position="82"/>
    </location>
</feature>
<evidence type="ECO:0000313" key="2">
    <source>
        <dbReference type="EMBL" id="KAL0314553.1"/>
    </source>
</evidence>
<proteinExistence type="predicted"/>